<name>A0A2G8SF92_9APHY</name>
<evidence type="ECO:0000313" key="3">
    <source>
        <dbReference type="EMBL" id="PIL32454.1"/>
    </source>
</evidence>
<feature type="region of interest" description="Disordered" evidence="1">
    <location>
        <begin position="365"/>
        <end position="404"/>
    </location>
</feature>
<proteinExistence type="predicted"/>
<dbReference type="InterPro" id="IPR011009">
    <property type="entry name" value="Kinase-like_dom_sf"/>
</dbReference>
<evidence type="ECO:0000313" key="4">
    <source>
        <dbReference type="Proteomes" id="UP000230002"/>
    </source>
</evidence>
<dbReference type="EMBL" id="AYKW01000010">
    <property type="protein sequence ID" value="PIL32454.1"/>
    <property type="molecule type" value="Genomic_DNA"/>
</dbReference>
<feature type="compositionally biased region" description="Polar residues" evidence="1">
    <location>
        <begin position="668"/>
        <end position="679"/>
    </location>
</feature>
<keyword evidence="4" id="KW-1185">Reference proteome</keyword>
<dbReference type="PANTHER" id="PTHR38248:SF2">
    <property type="entry name" value="FUNK1 11"/>
    <property type="match status" value="1"/>
</dbReference>
<dbReference type="GO" id="GO:0004672">
    <property type="term" value="F:protein kinase activity"/>
    <property type="evidence" value="ECO:0007669"/>
    <property type="project" value="InterPro"/>
</dbReference>
<organism evidence="3 4">
    <name type="scientific">Ganoderma sinense ZZ0214-1</name>
    <dbReference type="NCBI Taxonomy" id="1077348"/>
    <lineage>
        <taxon>Eukaryota</taxon>
        <taxon>Fungi</taxon>
        <taxon>Dikarya</taxon>
        <taxon>Basidiomycota</taxon>
        <taxon>Agaricomycotina</taxon>
        <taxon>Agaricomycetes</taxon>
        <taxon>Polyporales</taxon>
        <taxon>Polyporaceae</taxon>
        <taxon>Ganoderma</taxon>
    </lineage>
</organism>
<dbReference type="Proteomes" id="UP000230002">
    <property type="component" value="Unassembled WGS sequence"/>
</dbReference>
<dbReference type="PANTHER" id="PTHR38248">
    <property type="entry name" value="FUNK1 6"/>
    <property type="match status" value="1"/>
</dbReference>
<evidence type="ECO:0000259" key="2">
    <source>
        <dbReference type="Pfam" id="PF17667"/>
    </source>
</evidence>
<comment type="caution">
    <text evidence="3">The sequence shown here is derived from an EMBL/GenBank/DDBJ whole genome shotgun (WGS) entry which is preliminary data.</text>
</comment>
<gene>
    <name evidence="3" type="ORF">GSI_05156</name>
</gene>
<sequence>MTYAAILAEKEEFCQKYFPTPNHPHPGKPRPILDRNPFERLGAFRGSEAELSRQFGEIVNEWNLIPGFVFRECSKRPEPLYVDPHRRRADAAWYFERNVKNEGQQEWGDQVIPVEFKTVDDPFDEKNISASSERHQSARDQCTTYSELIHAVQQRTALFMLIIIGRRARFTRWDRSGTVVTRAFDYVKDWEFFCDVLWRIGNCSEAQLGLDPTATRIYDTDADYLKMFKAANMGSTVNHSERVLEDGQLPVGEFEYVRRMFCDSIKEKWPRYRVEVPSPDGEKTHMFLIGKPVFRAEGMAGRGTRGYVALDCDTGSFVWLKDVWRANHEFFAKEGDILKRLNLAGVHNVPTLVCHGDIEGQATETPDWWEPKKLEREEKAREKAHRQQALEEATRNRATPASSSIGSFDTYVNPSSFPSLKRTLRDSNEVIMEPATDTERCPLRLHQHYRLVVKEVAMPLDKFEYPQQLVAVIFDSVHAHYDAVTEESLLHRDISSGNILIYPRVIEWKGKTALQWRGMLVDWEMSKEVHDRDGLRQAWQTERTGTWQYLSVALLSRGSPRVELPDELESFFHVLLYYALRYVRSANASGLTIANFLESYFDVYGLDRDGRYICGVEKCLTIEMGRIQVVCGTILRFDNPLDRLFANLLSWFRARYIVLAHEQQNSELVDQQPSASTGSDVDPRPPSDAVLDEYGPREDNLKAWLAPPEPFSAVGEIEVSEAERKLAQRLDTHDQMLLLLLSSLRERWPPQRAADQIPATWTPSEKYL</sequence>
<dbReference type="OrthoDB" id="2801804at2759"/>
<feature type="compositionally biased region" description="Basic and acidic residues" evidence="1">
    <location>
        <begin position="369"/>
        <end position="381"/>
    </location>
</feature>
<accession>A0A2G8SF92</accession>
<dbReference type="Pfam" id="PF17667">
    <property type="entry name" value="Pkinase_fungal"/>
    <property type="match status" value="2"/>
</dbReference>
<dbReference type="AlphaFoldDB" id="A0A2G8SF92"/>
<dbReference type="SUPFAM" id="SSF56112">
    <property type="entry name" value="Protein kinase-like (PK-like)"/>
    <property type="match status" value="1"/>
</dbReference>
<dbReference type="PROSITE" id="PS00109">
    <property type="entry name" value="PROTEIN_KINASE_TYR"/>
    <property type="match status" value="1"/>
</dbReference>
<reference evidence="3 4" key="1">
    <citation type="journal article" date="2015" name="Sci. Rep.">
        <title>Chromosome-level genome map provides insights into diverse defense mechanisms in the medicinal fungus Ganoderma sinense.</title>
        <authorList>
            <person name="Zhu Y."/>
            <person name="Xu J."/>
            <person name="Sun C."/>
            <person name="Zhou S."/>
            <person name="Xu H."/>
            <person name="Nelson D.R."/>
            <person name="Qian J."/>
            <person name="Song J."/>
            <person name="Luo H."/>
            <person name="Xiang L."/>
            <person name="Li Y."/>
            <person name="Xu Z."/>
            <person name="Ji A."/>
            <person name="Wang L."/>
            <person name="Lu S."/>
            <person name="Hayward A."/>
            <person name="Sun W."/>
            <person name="Li X."/>
            <person name="Schwartz D.C."/>
            <person name="Wang Y."/>
            <person name="Chen S."/>
        </authorList>
    </citation>
    <scope>NUCLEOTIDE SEQUENCE [LARGE SCALE GENOMIC DNA]</scope>
    <source>
        <strain evidence="3 4">ZZ0214-1</strain>
    </source>
</reference>
<dbReference type="InterPro" id="IPR008266">
    <property type="entry name" value="Tyr_kinase_AS"/>
</dbReference>
<feature type="region of interest" description="Disordered" evidence="1">
    <location>
        <begin position="668"/>
        <end position="693"/>
    </location>
</feature>
<protein>
    <recommendedName>
        <fullName evidence="2">Fungal-type protein kinase domain-containing protein</fullName>
    </recommendedName>
</protein>
<dbReference type="InterPro" id="IPR040976">
    <property type="entry name" value="Pkinase_fungal"/>
</dbReference>
<evidence type="ECO:0000256" key="1">
    <source>
        <dbReference type="SAM" id="MobiDB-lite"/>
    </source>
</evidence>
<feature type="domain" description="Fungal-type protein kinase" evidence="2">
    <location>
        <begin position="112"/>
        <end position="222"/>
    </location>
</feature>
<feature type="domain" description="Fungal-type protein kinase" evidence="2">
    <location>
        <begin position="272"/>
        <end position="577"/>
    </location>
</feature>
<dbReference type="Gene3D" id="1.10.510.10">
    <property type="entry name" value="Transferase(Phosphotransferase) domain 1"/>
    <property type="match status" value="1"/>
</dbReference>